<organism evidence="10 11">
    <name type="scientific">Nonomuraea aridisoli</name>
    <dbReference type="NCBI Taxonomy" id="2070368"/>
    <lineage>
        <taxon>Bacteria</taxon>
        <taxon>Bacillati</taxon>
        <taxon>Actinomycetota</taxon>
        <taxon>Actinomycetes</taxon>
        <taxon>Streptosporangiales</taxon>
        <taxon>Streptosporangiaceae</taxon>
        <taxon>Nonomuraea</taxon>
    </lineage>
</organism>
<evidence type="ECO:0000259" key="8">
    <source>
        <dbReference type="PROSITE" id="PS51192"/>
    </source>
</evidence>
<feature type="coiled-coil region" evidence="6">
    <location>
        <begin position="47"/>
        <end position="74"/>
    </location>
</feature>
<evidence type="ECO:0000256" key="4">
    <source>
        <dbReference type="ARBA" id="ARBA00022840"/>
    </source>
</evidence>
<feature type="domain" description="Helicase ATP-binding" evidence="8">
    <location>
        <begin position="484"/>
        <end position="634"/>
    </location>
</feature>
<dbReference type="GO" id="GO:0016787">
    <property type="term" value="F:hydrolase activity"/>
    <property type="evidence" value="ECO:0007669"/>
    <property type="project" value="UniProtKB-KW"/>
</dbReference>
<dbReference type="InterPro" id="IPR050615">
    <property type="entry name" value="ATP-dep_DNA_Helicase"/>
</dbReference>
<dbReference type="InterPro" id="IPR054347">
    <property type="entry name" value="TOTE_primase"/>
</dbReference>
<dbReference type="Pfam" id="PF00271">
    <property type="entry name" value="Helicase_C"/>
    <property type="match status" value="1"/>
</dbReference>
<dbReference type="GO" id="GO:0016746">
    <property type="term" value="F:acyltransferase activity"/>
    <property type="evidence" value="ECO:0007669"/>
    <property type="project" value="InterPro"/>
</dbReference>
<dbReference type="Gene3D" id="3.40.50.300">
    <property type="entry name" value="P-loop containing nucleotide triphosphate hydrolases"/>
    <property type="match status" value="2"/>
</dbReference>
<protein>
    <submittedName>
        <fullName evidence="10">Helicase</fullName>
    </submittedName>
</protein>
<dbReference type="InterPro" id="IPR001650">
    <property type="entry name" value="Helicase_C-like"/>
</dbReference>
<dbReference type="Pfam" id="PF04851">
    <property type="entry name" value="ResIII"/>
    <property type="match status" value="1"/>
</dbReference>
<evidence type="ECO:0000256" key="3">
    <source>
        <dbReference type="ARBA" id="ARBA00022806"/>
    </source>
</evidence>
<dbReference type="Pfam" id="PF22548">
    <property type="entry name" value="AEP-TOTE"/>
    <property type="match status" value="1"/>
</dbReference>
<dbReference type="EMBL" id="POUD01000004">
    <property type="protein sequence ID" value="PZG23164.1"/>
    <property type="molecule type" value="Genomic_DNA"/>
</dbReference>
<keyword evidence="3 10" id="KW-0347">Helicase</keyword>
<dbReference type="SMART" id="SM00487">
    <property type="entry name" value="DEXDc"/>
    <property type="match status" value="1"/>
</dbReference>
<feature type="compositionally biased region" description="Pro residues" evidence="7">
    <location>
        <begin position="841"/>
        <end position="850"/>
    </location>
</feature>
<dbReference type="GO" id="GO:0005524">
    <property type="term" value="F:ATP binding"/>
    <property type="evidence" value="ECO:0007669"/>
    <property type="project" value="UniProtKB-KW"/>
</dbReference>
<keyword evidence="4" id="KW-0067">ATP-binding</keyword>
<dbReference type="PROSITE" id="PS51192">
    <property type="entry name" value="HELICASE_ATP_BIND_1"/>
    <property type="match status" value="1"/>
</dbReference>
<dbReference type="Pfam" id="PF23359">
    <property type="entry name" value="Lsr2_DNA-bd"/>
    <property type="match status" value="1"/>
</dbReference>
<dbReference type="InterPro" id="IPR055370">
    <property type="entry name" value="Lsr2_DNA-bd"/>
</dbReference>
<comment type="caution">
    <text evidence="10">The sequence shown here is derived from an EMBL/GenBank/DDBJ whole genome shotgun (WGS) entry which is preliminary data.</text>
</comment>
<feature type="compositionally biased region" description="Low complexity" evidence="7">
    <location>
        <begin position="823"/>
        <end position="840"/>
    </location>
</feature>
<evidence type="ECO:0000313" key="10">
    <source>
        <dbReference type="EMBL" id="PZG23164.1"/>
    </source>
</evidence>
<dbReference type="InterPro" id="IPR006935">
    <property type="entry name" value="Helicase/UvrB_N"/>
</dbReference>
<keyword evidence="11" id="KW-1185">Reference proteome</keyword>
<keyword evidence="6" id="KW-0175">Coiled coil</keyword>
<dbReference type="AlphaFoldDB" id="A0A2W2G8D8"/>
<dbReference type="InterPro" id="IPR014001">
    <property type="entry name" value="Helicase_ATP-bd"/>
</dbReference>
<dbReference type="InterPro" id="IPR036625">
    <property type="entry name" value="E3-bd_dom_sf"/>
</dbReference>
<accession>A0A2W2G8D8</accession>
<dbReference type="OrthoDB" id="9776021at2"/>
<evidence type="ECO:0000256" key="2">
    <source>
        <dbReference type="ARBA" id="ARBA00022801"/>
    </source>
</evidence>
<sequence>MRAAPECRNLENGHLRWALGCMAAITQDRSVDLWAEWNDPVELRMRLDAALVEIAELREENDRLSQLLRQQASASIGRGPIGPDRGSAIPGKLSQNGLPYADAASPPSEKLALFKTLFVGRRDVYATRFFSRKSGRHGWSPAEKEFWRKRDDAEREFLPLTDEVLITHLSRPADGRDGHVGLYPMLPDDTCQLLVCDFDGVGWQGDAAAYADACTRAGIHTAAEISRSGAGAHVWVFFTEPVLAASARTIGMGLLREAIDQRGMMSLASYDRLFPAQDSLPVKAAARFRFGNLIALPLHGGSREQGTTLFCDLCTWQPYEDQFAFLSGVRRLRPVEVDALVKRFGQIDAGPSTSGRLPAKPRRGALGVAPQRVQARLGAMLAISTDGLPAPLIAAFKHLAAFHNPELYRRQSMRYSTFATPRFVRCFDDSDPDWLRLPRGLAEQAEHLIAAAGGAIEITTTVPDHDPIAVRFTGELTNVQDEAVTAMAKHLTGVLMAPPGAGKTVMACALIARHQVPTAIIVNRAELLDQWKERLATFLDLDGAQVGAKGKGKDKRHGVVDVIMLQSVAHRDADPSLLNAYGMVIVDECHAVGAPAAEAAIRQVAVKRWIGLSATPYRADQMDALITMQCGPIRHEITPDVSFAQRLIVHATGFSTEEIGNDGASFQAIYGELAANATRTTQIAADVADAASRGRNSLILTNRMEHLQCLAAALEDKGVAATLLHGRLNAAERDHVRTRLADIKAGPLALLAIDKVAGEGFDLPRLDALFLAMPISFKGKVIQHVGRIMREAAAKHDVEVHDYLDAQVPQLERMYGKRRRTLTRLGFTTTTSGSDGHPPATDTPPRPFPPKTSAEIAQPSDQQPTPSQVRAWAREQGLPVADRGRLRPEIWKAWHAAAGTTPGENP</sequence>
<evidence type="ECO:0000256" key="7">
    <source>
        <dbReference type="SAM" id="MobiDB-lite"/>
    </source>
</evidence>
<dbReference type="CDD" id="cd17926">
    <property type="entry name" value="DEXHc_RE"/>
    <property type="match status" value="1"/>
</dbReference>
<keyword evidence="2" id="KW-0378">Hydrolase</keyword>
<name>A0A2W2G8D8_9ACTN</name>
<evidence type="ECO:0000259" key="9">
    <source>
        <dbReference type="PROSITE" id="PS51194"/>
    </source>
</evidence>
<evidence type="ECO:0000256" key="6">
    <source>
        <dbReference type="SAM" id="Coils"/>
    </source>
</evidence>
<evidence type="ECO:0000256" key="5">
    <source>
        <dbReference type="ARBA" id="ARBA00023125"/>
    </source>
</evidence>
<evidence type="ECO:0000256" key="1">
    <source>
        <dbReference type="ARBA" id="ARBA00022741"/>
    </source>
</evidence>
<proteinExistence type="predicted"/>
<dbReference type="PANTHER" id="PTHR11274:SF0">
    <property type="entry name" value="GENERAL TRANSCRIPTION AND DNA REPAIR FACTOR IIH HELICASE SUBUNIT XPB"/>
    <property type="match status" value="1"/>
</dbReference>
<evidence type="ECO:0000313" key="11">
    <source>
        <dbReference type="Proteomes" id="UP000249304"/>
    </source>
</evidence>
<dbReference type="GO" id="GO:0003677">
    <property type="term" value="F:DNA binding"/>
    <property type="evidence" value="ECO:0007669"/>
    <property type="project" value="UniProtKB-KW"/>
</dbReference>
<dbReference type="GO" id="GO:0004386">
    <property type="term" value="F:helicase activity"/>
    <property type="evidence" value="ECO:0007669"/>
    <property type="project" value="UniProtKB-KW"/>
</dbReference>
<feature type="region of interest" description="Disordered" evidence="7">
    <location>
        <begin position="822"/>
        <end position="886"/>
    </location>
</feature>
<dbReference type="SUPFAM" id="SSF52540">
    <property type="entry name" value="P-loop containing nucleoside triphosphate hydrolases"/>
    <property type="match status" value="1"/>
</dbReference>
<feature type="domain" description="Helicase C-terminal" evidence="9">
    <location>
        <begin position="682"/>
        <end position="833"/>
    </location>
</feature>
<dbReference type="PROSITE" id="PS51194">
    <property type="entry name" value="HELICASE_CTER"/>
    <property type="match status" value="1"/>
</dbReference>
<feature type="compositionally biased region" description="Polar residues" evidence="7">
    <location>
        <begin position="859"/>
        <end position="868"/>
    </location>
</feature>
<dbReference type="PANTHER" id="PTHR11274">
    <property type="entry name" value="RAD25/XP-B DNA REPAIR HELICASE"/>
    <property type="match status" value="1"/>
</dbReference>
<dbReference type="InterPro" id="IPR027417">
    <property type="entry name" value="P-loop_NTPase"/>
</dbReference>
<dbReference type="CDD" id="cd18785">
    <property type="entry name" value="SF2_C"/>
    <property type="match status" value="1"/>
</dbReference>
<reference evidence="10 11" key="1">
    <citation type="submission" date="2018-01" db="EMBL/GenBank/DDBJ databases">
        <title>Draft genome sequence of Nonomuraea sp. KC333.</title>
        <authorList>
            <person name="Sahin N."/>
            <person name="Saygin H."/>
            <person name="Ay H."/>
        </authorList>
    </citation>
    <scope>NUCLEOTIDE SEQUENCE [LARGE SCALE GENOMIC DNA]</scope>
    <source>
        <strain evidence="10 11">KC333</strain>
    </source>
</reference>
<keyword evidence="1" id="KW-0547">Nucleotide-binding</keyword>
<keyword evidence="5" id="KW-0238">DNA-binding</keyword>
<gene>
    <name evidence="10" type="ORF">C1J01_02135</name>
</gene>
<dbReference type="Gene3D" id="4.10.320.10">
    <property type="entry name" value="E3-binding domain"/>
    <property type="match status" value="1"/>
</dbReference>
<dbReference type="Proteomes" id="UP000249304">
    <property type="component" value="Unassembled WGS sequence"/>
</dbReference>